<dbReference type="OrthoDB" id="2361087at2"/>
<comment type="caution">
    <text evidence="3">The sequence shown here is derived from an EMBL/GenBank/DDBJ whole genome shotgun (WGS) entry which is preliminary data.</text>
</comment>
<evidence type="ECO:0000313" key="3">
    <source>
        <dbReference type="EMBL" id="PTX65062.1"/>
    </source>
</evidence>
<gene>
    <name evidence="3" type="ORF">C8P63_101290</name>
</gene>
<feature type="region of interest" description="Disordered" evidence="1">
    <location>
        <begin position="1"/>
        <end position="22"/>
    </location>
</feature>
<dbReference type="SUPFAM" id="SSF89360">
    <property type="entry name" value="HesB-like domain"/>
    <property type="match status" value="1"/>
</dbReference>
<organism evidence="3 4">
    <name type="scientific">Melghirimyces profundicolus</name>
    <dbReference type="NCBI Taxonomy" id="1242148"/>
    <lineage>
        <taxon>Bacteria</taxon>
        <taxon>Bacillati</taxon>
        <taxon>Bacillota</taxon>
        <taxon>Bacilli</taxon>
        <taxon>Bacillales</taxon>
        <taxon>Thermoactinomycetaceae</taxon>
        <taxon>Melghirimyces</taxon>
    </lineage>
</organism>
<protein>
    <submittedName>
        <fullName evidence="3">Fe-S cluster assembly iron-binding protein IscA</fullName>
    </submittedName>
</protein>
<proteinExistence type="predicted"/>
<dbReference type="Gene3D" id="2.60.300.12">
    <property type="entry name" value="HesB-like domain"/>
    <property type="match status" value="1"/>
</dbReference>
<reference evidence="3 4" key="1">
    <citation type="submission" date="2018-04" db="EMBL/GenBank/DDBJ databases">
        <title>Genomic Encyclopedia of Archaeal and Bacterial Type Strains, Phase II (KMG-II): from individual species to whole genera.</title>
        <authorList>
            <person name="Goeker M."/>
        </authorList>
    </citation>
    <scope>NUCLEOTIDE SEQUENCE [LARGE SCALE GENOMIC DNA]</scope>
    <source>
        <strain evidence="3 4">DSM 45787</strain>
    </source>
</reference>
<dbReference type="AlphaFoldDB" id="A0A2T6C9S8"/>
<sequence>MTDWESLKSRKPGWTEADCPEQEGDRMQVHLTPAALEALRSKRPEPGAGLRMAAITEGCGCGATILYELNWDIPRPEDTTWERDGVRLVMDSHSRMYFDSELTIDYHPEKDTFTFRSPNQIYLNHIRL</sequence>
<dbReference type="RefSeq" id="WP_108021537.1">
    <property type="nucleotide sequence ID" value="NZ_QBKR01000001.1"/>
</dbReference>
<evidence type="ECO:0000256" key="1">
    <source>
        <dbReference type="SAM" id="MobiDB-lite"/>
    </source>
</evidence>
<accession>A0A2T6C9S8</accession>
<dbReference type="Pfam" id="PF01521">
    <property type="entry name" value="Fe-S_biosyn"/>
    <property type="match status" value="1"/>
</dbReference>
<dbReference type="InterPro" id="IPR000361">
    <property type="entry name" value="ATAP_core_dom"/>
</dbReference>
<name>A0A2T6C9S8_9BACL</name>
<evidence type="ECO:0000259" key="2">
    <source>
        <dbReference type="Pfam" id="PF01521"/>
    </source>
</evidence>
<keyword evidence="4" id="KW-1185">Reference proteome</keyword>
<dbReference type="InterPro" id="IPR035903">
    <property type="entry name" value="HesB-like_dom_sf"/>
</dbReference>
<dbReference type="EMBL" id="QBKR01000001">
    <property type="protein sequence ID" value="PTX65062.1"/>
    <property type="molecule type" value="Genomic_DNA"/>
</dbReference>
<dbReference type="Proteomes" id="UP000244240">
    <property type="component" value="Unassembled WGS sequence"/>
</dbReference>
<feature type="domain" description="Core" evidence="2">
    <location>
        <begin position="27"/>
        <end position="126"/>
    </location>
</feature>
<evidence type="ECO:0000313" key="4">
    <source>
        <dbReference type="Proteomes" id="UP000244240"/>
    </source>
</evidence>